<feature type="domain" description="RecF/RecN/SMC N-terminal" evidence="1">
    <location>
        <begin position="4"/>
        <end position="83"/>
    </location>
</feature>
<dbReference type="GO" id="GO:0006302">
    <property type="term" value="P:double-strand break repair"/>
    <property type="evidence" value="ECO:0007669"/>
    <property type="project" value="TreeGrafter"/>
</dbReference>
<evidence type="ECO:0000313" key="2">
    <source>
        <dbReference type="EMBL" id="SVC35554.1"/>
    </source>
</evidence>
<protein>
    <recommendedName>
        <fullName evidence="1">RecF/RecN/SMC N-terminal domain-containing protein</fullName>
    </recommendedName>
</protein>
<accession>A0A382LFB0</accession>
<dbReference type="Pfam" id="PF02463">
    <property type="entry name" value="SMC_N"/>
    <property type="match status" value="1"/>
</dbReference>
<dbReference type="PANTHER" id="PTHR32182">
    <property type="entry name" value="DNA REPLICATION AND REPAIR PROTEIN RECF"/>
    <property type="match status" value="1"/>
</dbReference>
<feature type="non-terminal residue" evidence="2">
    <location>
        <position position="139"/>
    </location>
</feature>
<dbReference type="EMBL" id="UINC01086781">
    <property type="protein sequence ID" value="SVC35554.1"/>
    <property type="molecule type" value="Genomic_DNA"/>
</dbReference>
<dbReference type="Gene3D" id="3.40.50.300">
    <property type="entry name" value="P-loop containing nucleotide triphosphate hydrolases"/>
    <property type="match status" value="1"/>
</dbReference>
<name>A0A382LFB0_9ZZZZ</name>
<sequence length="139" mass="16379">MVYFKNINFNNYRNFSKSSLSFEKGCNIIIGRNGSGKTNVLEGISLFEKGRGFRKEKINNLINFNNLDKGFKINSTFQNYKIDLKINVFNSDKNIKKMSVNDKFDRESIRHFESLFSIIYFLPEMERLFISTPSSRRNF</sequence>
<dbReference type="AlphaFoldDB" id="A0A382LFB0"/>
<dbReference type="InterPro" id="IPR027417">
    <property type="entry name" value="P-loop_NTPase"/>
</dbReference>
<reference evidence="2" key="1">
    <citation type="submission" date="2018-05" db="EMBL/GenBank/DDBJ databases">
        <authorList>
            <person name="Lanie J.A."/>
            <person name="Ng W.-L."/>
            <person name="Kazmierczak K.M."/>
            <person name="Andrzejewski T.M."/>
            <person name="Davidsen T.M."/>
            <person name="Wayne K.J."/>
            <person name="Tettelin H."/>
            <person name="Glass J.I."/>
            <person name="Rusch D."/>
            <person name="Podicherti R."/>
            <person name="Tsui H.-C.T."/>
            <person name="Winkler M.E."/>
        </authorList>
    </citation>
    <scope>NUCLEOTIDE SEQUENCE</scope>
</reference>
<dbReference type="PANTHER" id="PTHR32182:SF0">
    <property type="entry name" value="DNA REPLICATION AND REPAIR PROTEIN RECF"/>
    <property type="match status" value="1"/>
</dbReference>
<dbReference type="InterPro" id="IPR003395">
    <property type="entry name" value="RecF/RecN/SMC_N"/>
</dbReference>
<gene>
    <name evidence="2" type="ORF">METZ01_LOCUS288408</name>
</gene>
<organism evidence="2">
    <name type="scientific">marine metagenome</name>
    <dbReference type="NCBI Taxonomy" id="408172"/>
    <lineage>
        <taxon>unclassified sequences</taxon>
        <taxon>metagenomes</taxon>
        <taxon>ecological metagenomes</taxon>
    </lineage>
</organism>
<proteinExistence type="predicted"/>
<dbReference type="SUPFAM" id="SSF52540">
    <property type="entry name" value="P-loop containing nucleoside triphosphate hydrolases"/>
    <property type="match status" value="1"/>
</dbReference>
<dbReference type="GO" id="GO:0000731">
    <property type="term" value="P:DNA synthesis involved in DNA repair"/>
    <property type="evidence" value="ECO:0007669"/>
    <property type="project" value="TreeGrafter"/>
</dbReference>
<evidence type="ECO:0000259" key="1">
    <source>
        <dbReference type="Pfam" id="PF02463"/>
    </source>
</evidence>